<keyword evidence="7" id="KW-1185">Reference proteome</keyword>
<name>A0A117PKJ1_9ACTN</name>
<feature type="domain" description="BON" evidence="4">
    <location>
        <begin position="146"/>
        <end position="215"/>
    </location>
</feature>
<dbReference type="PANTHER" id="PTHR43080:SF29">
    <property type="entry name" value="OS02G0818000 PROTEIN"/>
    <property type="match status" value="1"/>
</dbReference>
<accession>A0A117R1F3</accession>
<comment type="caution">
    <text evidence="6">The sequence shown here is derived from an EMBL/GenBank/DDBJ whole genome shotgun (WGS) entry which is preliminary data.</text>
</comment>
<evidence type="ECO:0000256" key="1">
    <source>
        <dbReference type="ARBA" id="ARBA00023122"/>
    </source>
</evidence>
<organism evidence="6 7">
    <name type="scientific">Streptomyces griseorubiginosus</name>
    <dbReference type="NCBI Taxonomy" id="67304"/>
    <lineage>
        <taxon>Bacteria</taxon>
        <taxon>Bacillati</taxon>
        <taxon>Actinomycetota</taxon>
        <taxon>Actinomycetes</taxon>
        <taxon>Kitasatosporales</taxon>
        <taxon>Streptomycetaceae</taxon>
        <taxon>Streptomyces</taxon>
    </lineage>
</organism>
<protein>
    <recommendedName>
        <fullName evidence="8">CBS domain-containing protein</fullName>
    </recommendedName>
</protein>
<feature type="region of interest" description="Disordered" evidence="3">
    <location>
        <begin position="215"/>
        <end position="246"/>
    </location>
</feature>
<dbReference type="AlphaFoldDB" id="A0A117PKJ1"/>
<feature type="domain" description="CBS" evidence="5">
    <location>
        <begin position="12"/>
        <end position="71"/>
    </location>
</feature>
<dbReference type="Pfam" id="PF04972">
    <property type="entry name" value="BON"/>
    <property type="match status" value="1"/>
</dbReference>
<evidence type="ECO:0000256" key="2">
    <source>
        <dbReference type="PROSITE-ProRule" id="PRU00703"/>
    </source>
</evidence>
<dbReference type="PROSITE" id="PS51371">
    <property type="entry name" value="CBS"/>
    <property type="match status" value="2"/>
</dbReference>
<accession>A0A117PKJ1</accession>
<dbReference type="InterPro" id="IPR051257">
    <property type="entry name" value="Diverse_CBS-Domain"/>
</dbReference>
<gene>
    <name evidence="6" type="ORF">AQJ54_18800</name>
</gene>
<reference evidence="6 7" key="1">
    <citation type="submission" date="2015-10" db="EMBL/GenBank/DDBJ databases">
        <title>Draft genome sequence of Streptomyces griseorubiginosus DSM 40469, type strain for the species Streptomyces griseorubiginosus.</title>
        <authorList>
            <person name="Ruckert C."/>
            <person name="Winkler A."/>
            <person name="Kalinowski J."/>
            <person name="Kampfer P."/>
            <person name="Glaeser S."/>
        </authorList>
    </citation>
    <scope>NUCLEOTIDE SEQUENCE [LARGE SCALE GENOMIC DNA]</scope>
    <source>
        <strain evidence="6 7">DSM 40469</strain>
    </source>
</reference>
<dbReference type="PROSITE" id="PS50914">
    <property type="entry name" value="BON"/>
    <property type="match status" value="1"/>
</dbReference>
<dbReference type="PIRSF" id="PIRSF036990">
    <property type="entry name" value="UCP036990_CBS_BON"/>
    <property type="match status" value="1"/>
</dbReference>
<evidence type="ECO:0000256" key="3">
    <source>
        <dbReference type="SAM" id="MobiDB-lite"/>
    </source>
</evidence>
<evidence type="ECO:0000313" key="7">
    <source>
        <dbReference type="Proteomes" id="UP000054375"/>
    </source>
</evidence>
<dbReference type="Gene3D" id="3.10.580.10">
    <property type="entry name" value="CBS-domain"/>
    <property type="match status" value="1"/>
</dbReference>
<proteinExistence type="predicted"/>
<dbReference type="CDD" id="cd04586">
    <property type="entry name" value="CBS_pair_BON_assoc"/>
    <property type="match status" value="1"/>
</dbReference>
<evidence type="ECO:0000259" key="5">
    <source>
        <dbReference type="PROSITE" id="PS51371"/>
    </source>
</evidence>
<dbReference type="Proteomes" id="UP000054375">
    <property type="component" value="Unassembled WGS sequence"/>
</dbReference>
<feature type="domain" description="CBS" evidence="5">
    <location>
        <begin position="93"/>
        <end position="150"/>
    </location>
</feature>
<keyword evidence="1 2" id="KW-0129">CBS domain</keyword>
<dbReference type="InterPro" id="IPR007055">
    <property type="entry name" value="BON_dom"/>
</dbReference>
<dbReference type="SMART" id="SM00116">
    <property type="entry name" value="CBS"/>
    <property type="match status" value="2"/>
</dbReference>
<evidence type="ECO:0008006" key="8">
    <source>
        <dbReference type="Google" id="ProtNLM"/>
    </source>
</evidence>
<dbReference type="EMBL" id="LMWV01000016">
    <property type="protein sequence ID" value="KUN65771.1"/>
    <property type="molecule type" value="Genomic_DNA"/>
</dbReference>
<evidence type="ECO:0000259" key="4">
    <source>
        <dbReference type="PROSITE" id="PS50914"/>
    </source>
</evidence>
<dbReference type="InterPro" id="IPR017080">
    <property type="entry name" value="UCP036990_CBS_BON"/>
</dbReference>
<dbReference type="PANTHER" id="PTHR43080">
    <property type="entry name" value="CBS DOMAIN-CONTAINING PROTEIN CBSX3, MITOCHONDRIAL"/>
    <property type="match status" value="1"/>
</dbReference>
<dbReference type="InterPro" id="IPR046342">
    <property type="entry name" value="CBS_dom_sf"/>
</dbReference>
<dbReference type="SUPFAM" id="SSF54631">
    <property type="entry name" value="CBS-domain pair"/>
    <property type="match status" value="1"/>
</dbReference>
<dbReference type="Gene3D" id="3.30.1340.30">
    <property type="match status" value="1"/>
</dbReference>
<evidence type="ECO:0000313" key="6">
    <source>
        <dbReference type="EMBL" id="KUN65771.1"/>
    </source>
</evidence>
<dbReference type="InterPro" id="IPR000644">
    <property type="entry name" value="CBS_dom"/>
</dbReference>
<sequence length="246" mass="26526">MHGTPHTVADVMTRTVVAVVGDTVFKDIVKAMSRWRVSALPVVDGGHRALGVVSEADLLPKEEFHDGDPDRYARLRRLSDLAKAGARTAEELMTAPAVTVRADETLARAARIMARGKVKRLPVVDADGVVEGIVSRSDLLKVFLRDDEDIADEVRHQVVAFLFPDPEKPIRVVAHDGVVTLTGRVRDTSIVPVAVRLVRAVEGVVGVDCELLGPPRRPDLDADLPDAPPTDDAAQDREIASDGCSS</sequence>
<dbReference type="RefSeq" id="WP_062019262.1">
    <property type="nucleotide sequence ID" value="NZ_JBEOZZ010000019.1"/>
</dbReference>
<dbReference type="Pfam" id="PF00571">
    <property type="entry name" value="CBS"/>
    <property type="match status" value="2"/>
</dbReference>